<dbReference type="AlphaFoldDB" id="A0A068RHI4"/>
<protein>
    <submittedName>
        <fullName evidence="3">Uncharacterized protein</fullName>
    </submittedName>
</protein>
<reference evidence="3" key="1">
    <citation type="submission" date="2013-08" db="EMBL/GenBank/DDBJ databases">
        <title>Gene expansion shapes genome architecture in the human pathogen Lichtheimia corymbifera: an evolutionary genomics analysis in the ancient terrestrial Mucorales (Mucoromycotina).</title>
        <authorList>
            <person name="Schwartze V.U."/>
            <person name="Winter S."/>
            <person name="Shelest E."/>
            <person name="Marcet-Houben M."/>
            <person name="Horn F."/>
            <person name="Wehner S."/>
            <person name="Hoffmann K."/>
            <person name="Riege K."/>
            <person name="Sammeth M."/>
            <person name="Nowrousian M."/>
            <person name="Valiante V."/>
            <person name="Linde J."/>
            <person name="Jacobsen I.D."/>
            <person name="Marz M."/>
            <person name="Brakhage A.A."/>
            <person name="Gabaldon T."/>
            <person name="Bocker S."/>
            <person name="Voigt K."/>
        </authorList>
    </citation>
    <scope>NUCLEOTIDE SEQUENCE [LARGE SCALE GENOMIC DNA]</scope>
    <source>
        <strain evidence="3">FSU 9682</strain>
    </source>
</reference>
<gene>
    <name evidence="3" type="ORF">LCOR_00934.1</name>
</gene>
<keyword evidence="4" id="KW-1185">Reference proteome</keyword>
<feature type="region of interest" description="Disordered" evidence="2">
    <location>
        <begin position="51"/>
        <end position="87"/>
    </location>
</feature>
<dbReference type="VEuPathDB" id="FungiDB:LCOR_00934.1"/>
<feature type="coiled-coil region" evidence="1">
    <location>
        <begin position="96"/>
        <end position="130"/>
    </location>
</feature>
<comment type="caution">
    <text evidence="3">The sequence shown here is derived from an EMBL/GenBank/DDBJ whole genome shotgun (WGS) entry which is preliminary data.</text>
</comment>
<feature type="compositionally biased region" description="Polar residues" evidence="2">
    <location>
        <begin position="186"/>
        <end position="198"/>
    </location>
</feature>
<feature type="region of interest" description="Disordered" evidence="2">
    <location>
        <begin position="172"/>
        <end position="213"/>
    </location>
</feature>
<evidence type="ECO:0000256" key="1">
    <source>
        <dbReference type="SAM" id="Coils"/>
    </source>
</evidence>
<dbReference type="Proteomes" id="UP000027586">
    <property type="component" value="Unassembled WGS sequence"/>
</dbReference>
<accession>A0A068RHI4</accession>
<proteinExistence type="predicted"/>
<name>A0A068RHI4_9FUNG</name>
<sequence length="261" mass="28919">MMSALYDDAAEVVHQVFNLKNMLETIVQHRKEEIVKVWEVVEEVSGGIDMSVIGPEHEHLPPPSADDENNNNTGSSSSGGGGHDDQDRHQWLIHELEQLQTVHENLQDAIEDLQRDQETIGQNLNRLANDLIEPQVDKLVGQDNASLLSVSDRLAELLEKICQGEYGLLSTASVQPPPRSSKRFSVATQNSLRSSTSRPPARERISNTRSSAAMSVRSKRMSVISTASFTSLSSYHQERMLARVSSLSSAFSRSQRSVTKT</sequence>
<evidence type="ECO:0000256" key="2">
    <source>
        <dbReference type="SAM" id="MobiDB-lite"/>
    </source>
</evidence>
<evidence type="ECO:0000313" key="3">
    <source>
        <dbReference type="EMBL" id="CDH49180.1"/>
    </source>
</evidence>
<keyword evidence="1" id="KW-0175">Coiled coil</keyword>
<evidence type="ECO:0000313" key="4">
    <source>
        <dbReference type="Proteomes" id="UP000027586"/>
    </source>
</evidence>
<dbReference type="EMBL" id="CBTN010000002">
    <property type="protein sequence ID" value="CDH49180.1"/>
    <property type="molecule type" value="Genomic_DNA"/>
</dbReference>
<dbReference type="STRING" id="1263082.A0A068RHI4"/>
<organism evidence="3 4">
    <name type="scientific">Lichtheimia corymbifera JMRC:FSU:9682</name>
    <dbReference type="NCBI Taxonomy" id="1263082"/>
    <lineage>
        <taxon>Eukaryota</taxon>
        <taxon>Fungi</taxon>
        <taxon>Fungi incertae sedis</taxon>
        <taxon>Mucoromycota</taxon>
        <taxon>Mucoromycotina</taxon>
        <taxon>Mucoromycetes</taxon>
        <taxon>Mucorales</taxon>
        <taxon>Lichtheimiaceae</taxon>
        <taxon>Lichtheimia</taxon>
    </lineage>
</organism>
<dbReference type="OrthoDB" id="539213at2759"/>